<gene>
    <name evidence="3" type="ORF">ECRASSUSDP1_LOCUS23874</name>
</gene>
<feature type="region of interest" description="Disordered" evidence="1">
    <location>
        <begin position="1"/>
        <end position="20"/>
    </location>
</feature>
<reference evidence="3" key="1">
    <citation type="submission" date="2023-07" db="EMBL/GenBank/DDBJ databases">
        <authorList>
            <consortium name="AG Swart"/>
            <person name="Singh M."/>
            <person name="Singh A."/>
            <person name="Seah K."/>
            <person name="Emmerich C."/>
        </authorList>
    </citation>
    <scope>NUCLEOTIDE SEQUENCE</scope>
    <source>
        <strain evidence="3">DP1</strain>
    </source>
</reference>
<feature type="compositionally biased region" description="Basic and acidic residues" evidence="1">
    <location>
        <begin position="52"/>
        <end position="68"/>
    </location>
</feature>
<name>A0AAD2D7J2_EUPCR</name>
<comment type="caution">
    <text evidence="3">The sequence shown here is derived from an EMBL/GenBank/DDBJ whole genome shotgun (WGS) entry which is preliminary data.</text>
</comment>
<keyword evidence="4" id="KW-1185">Reference proteome</keyword>
<feature type="transmembrane region" description="Helical" evidence="2">
    <location>
        <begin position="22"/>
        <end position="42"/>
    </location>
</feature>
<evidence type="ECO:0000313" key="3">
    <source>
        <dbReference type="EMBL" id="CAI2382401.1"/>
    </source>
</evidence>
<evidence type="ECO:0000313" key="4">
    <source>
        <dbReference type="Proteomes" id="UP001295684"/>
    </source>
</evidence>
<dbReference type="AlphaFoldDB" id="A0AAD2D7J2"/>
<accession>A0AAD2D7J2</accession>
<proteinExistence type="predicted"/>
<feature type="region of interest" description="Disordered" evidence="1">
    <location>
        <begin position="52"/>
        <end position="75"/>
    </location>
</feature>
<keyword evidence="2" id="KW-0472">Membrane</keyword>
<dbReference type="Proteomes" id="UP001295684">
    <property type="component" value="Unassembled WGS sequence"/>
</dbReference>
<protein>
    <submittedName>
        <fullName evidence="3">Uncharacterized protein</fullName>
    </submittedName>
</protein>
<sequence>MEYIVDDPSLNPSSSVEGSESGAGIVSFVILAFLALLVITLFTPLNRRTKEVNDAPANKWDDSDRDTDPDTDSVN</sequence>
<evidence type="ECO:0000256" key="2">
    <source>
        <dbReference type="SAM" id="Phobius"/>
    </source>
</evidence>
<keyword evidence="2" id="KW-0812">Transmembrane</keyword>
<dbReference type="EMBL" id="CAMPGE010024574">
    <property type="protein sequence ID" value="CAI2382401.1"/>
    <property type="molecule type" value="Genomic_DNA"/>
</dbReference>
<organism evidence="3 4">
    <name type="scientific">Euplotes crassus</name>
    <dbReference type="NCBI Taxonomy" id="5936"/>
    <lineage>
        <taxon>Eukaryota</taxon>
        <taxon>Sar</taxon>
        <taxon>Alveolata</taxon>
        <taxon>Ciliophora</taxon>
        <taxon>Intramacronucleata</taxon>
        <taxon>Spirotrichea</taxon>
        <taxon>Hypotrichia</taxon>
        <taxon>Euplotida</taxon>
        <taxon>Euplotidae</taxon>
        <taxon>Moneuplotes</taxon>
    </lineage>
</organism>
<evidence type="ECO:0000256" key="1">
    <source>
        <dbReference type="SAM" id="MobiDB-lite"/>
    </source>
</evidence>
<keyword evidence="2" id="KW-1133">Transmembrane helix</keyword>